<accession>A0A1I7S697</accession>
<dbReference type="EMBL" id="CAJFCV020000006">
    <property type="protein sequence ID" value="CAG9128220.1"/>
    <property type="molecule type" value="Genomic_DNA"/>
</dbReference>
<dbReference type="Proteomes" id="UP000582659">
    <property type="component" value="Unassembled WGS sequence"/>
</dbReference>
<dbReference type="WBParaSite" id="BXY_0853300.1">
    <property type="protein sequence ID" value="BXY_0853300.1"/>
    <property type="gene ID" value="BXY_0853300"/>
</dbReference>
<reference evidence="2" key="2">
    <citation type="submission" date="2020-09" db="EMBL/GenBank/DDBJ databases">
        <authorList>
            <person name="Kikuchi T."/>
        </authorList>
    </citation>
    <scope>NUCLEOTIDE SEQUENCE</scope>
    <source>
        <strain evidence="2">Ka4C1</strain>
    </source>
</reference>
<evidence type="ECO:0000313" key="2">
    <source>
        <dbReference type="EMBL" id="CAD5233323.1"/>
    </source>
</evidence>
<reference evidence="5" key="1">
    <citation type="submission" date="2016-11" db="UniProtKB">
        <authorList>
            <consortium name="WormBaseParasite"/>
        </authorList>
    </citation>
    <scope>IDENTIFICATION</scope>
</reference>
<dbReference type="Proteomes" id="UP000095284">
    <property type="component" value="Unplaced"/>
</dbReference>
<keyword evidence="4" id="KW-1185">Reference proteome</keyword>
<keyword evidence="1" id="KW-0732">Signal</keyword>
<dbReference type="EMBL" id="CAJFDI010000006">
    <property type="protein sequence ID" value="CAD5233323.1"/>
    <property type="molecule type" value="Genomic_DNA"/>
</dbReference>
<evidence type="ECO:0000313" key="3">
    <source>
        <dbReference type="Proteomes" id="UP000095284"/>
    </source>
</evidence>
<evidence type="ECO:0000313" key="4">
    <source>
        <dbReference type="Proteomes" id="UP000659654"/>
    </source>
</evidence>
<feature type="chain" id="PRO_5036308726" evidence="1">
    <location>
        <begin position="23"/>
        <end position="129"/>
    </location>
</feature>
<evidence type="ECO:0000313" key="5">
    <source>
        <dbReference type="WBParaSite" id="BXY_0853300.1"/>
    </source>
</evidence>
<dbReference type="InterPro" id="IPR006150">
    <property type="entry name" value="Cys_repeat_1"/>
</dbReference>
<dbReference type="OrthoDB" id="5773776at2759"/>
<feature type="signal peptide" evidence="1">
    <location>
        <begin position="1"/>
        <end position="22"/>
    </location>
</feature>
<evidence type="ECO:0000256" key="1">
    <source>
        <dbReference type="SAM" id="SignalP"/>
    </source>
</evidence>
<dbReference type="AlphaFoldDB" id="A0A1I7S697"/>
<organism evidence="3 5">
    <name type="scientific">Bursaphelenchus xylophilus</name>
    <name type="common">Pinewood nematode worm</name>
    <name type="synonym">Aphelenchoides xylophilus</name>
    <dbReference type="NCBI Taxonomy" id="6326"/>
    <lineage>
        <taxon>Eukaryota</taxon>
        <taxon>Metazoa</taxon>
        <taxon>Ecdysozoa</taxon>
        <taxon>Nematoda</taxon>
        <taxon>Chromadorea</taxon>
        <taxon>Rhabditida</taxon>
        <taxon>Tylenchina</taxon>
        <taxon>Tylenchomorpha</taxon>
        <taxon>Aphelenchoidea</taxon>
        <taxon>Aphelenchoididae</taxon>
        <taxon>Bursaphelenchus</taxon>
    </lineage>
</organism>
<dbReference type="Proteomes" id="UP000659654">
    <property type="component" value="Unassembled WGS sequence"/>
</dbReference>
<gene>
    <name evidence="2" type="ORF">BXYJ_LOCUS13414</name>
</gene>
<name>A0A1I7S697_BURXY</name>
<sequence length="129" mass="13811">MAKFCAFGLFVLLIEAFHNVKANECHHAFAENANKELCSSPNDCSNPTADCIFSIKAGKRVCCAEKKGAVLPVCPNGRQLFLGGRNPASSIVCASPDEEDRCPDGYTCTESATNFDKVHGQSNSVCCSE</sequence>
<protein>
    <submittedName>
        <fullName evidence="2">(pine wood nematode) hypothetical protein</fullName>
    </submittedName>
</protein>
<dbReference type="SMART" id="SM00289">
    <property type="entry name" value="WR1"/>
    <property type="match status" value="2"/>
</dbReference>
<proteinExistence type="predicted"/>